<proteinExistence type="predicted"/>
<feature type="region of interest" description="Disordered" evidence="1">
    <location>
        <begin position="213"/>
        <end position="233"/>
    </location>
</feature>
<evidence type="ECO:0000313" key="2">
    <source>
        <dbReference type="EMBL" id="KID64054.1"/>
    </source>
</evidence>
<keyword evidence="3" id="KW-1185">Reference proteome</keyword>
<dbReference type="HOGENOM" id="CLU_551031_0_0_1"/>
<organism evidence="2 3">
    <name type="scientific">Metarhizium anisopliae (strain ARSEF 549)</name>
    <dbReference type="NCBI Taxonomy" id="3151832"/>
    <lineage>
        <taxon>Eukaryota</taxon>
        <taxon>Fungi</taxon>
        <taxon>Dikarya</taxon>
        <taxon>Ascomycota</taxon>
        <taxon>Pezizomycotina</taxon>
        <taxon>Sordariomycetes</taxon>
        <taxon>Hypocreomycetidae</taxon>
        <taxon>Hypocreales</taxon>
        <taxon>Clavicipitaceae</taxon>
        <taxon>Metarhizium</taxon>
    </lineage>
</organism>
<dbReference type="VEuPathDB" id="FungiDB:MAN_07225"/>
<dbReference type="PANTHER" id="PTHR36847">
    <property type="entry name" value="AMIDOLIGASE ENZYME"/>
    <property type="match status" value="1"/>
</dbReference>
<feature type="region of interest" description="Disordered" evidence="1">
    <location>
        <begin position="26"/>
        <end position="49"/>
    </location>
</feature>
<dbReference type="OrthoDB" id="4940520at2759"/>
<reference evidence="2 3" key="1">
    <citation type="journal article" date="2014" name="Proc. Natl. Acad. Sci. U.S.A.">
        <title>Trajectory and genomic determinants of fungal-pathogen speciation and host adaptation.</title>
        <authorList>
            <person name="Hu X."/>
            <person name="Xiao G."/>
            <person name="Zheng P."/>
            <person name="Shang Y."/>
            <person name="Su Y."/>
            <person name="Zhang X."/>
            <person name="Liu X."/>
            <person name="Zhan S."/>
            <person name="St Leger R.J."/>
            <person name="Wang C."/>
        </authorList>
    </citation>
    <scope>NUCLEOTIDE SEQUENCE [LARGE SCALE GENOMIC DNA]</scope>
    <source>
        <strain evidence="2 3">ARSEF 549</strain>
    </source>
</reference>
<protein>
    <recommendedName>
        <fullName evidence="4">Amidoligase enzyme</fullName>
    </recommendedName>
</protein>
<dbReference type="AlphaFoldDB" id="A0A0B4G6P6"/>
<dbReference type="EMBL" id="AZNF01000009">
    <property type="protein sequence ID" value="KID64054.1"/>
    <property type="molecule type" value="Genomic_DNA"/>
</dbReference>
<gene>
    <name evidence="2" type="ORF">MAN_07225</name>
</gene>
<dbReference type="Proteomes" id="UP000031186">
    <property type="component" value="Unassembled WGS sequence"/>
</dbReference>
<name>A0A0B4G6P6_METAF</name>
<comment type="caution">
    <text evidence="2">The sequence shown here is derived from an EMBL/GenBank/DDBJ whole genome shotgun (WGS) entry which is preliminary data.</text>
</comment>
<dbReference type="PANTHER" id="PTHR36847:SF1">
    <property type="entry name" value="AMIDOLIGASE ENZYME"/>
    <property type="match status" value="1"/>
</dbReference>
<accession>A0A0B4G6P6</accession>
<feature type="compositionally biased region" description="Basic and acidic residues" evidence="1">
    <location>
        <begin position="215"/>
        <end position="229"/>
    </location>
</feature>
<evidence type="ECO:0000256" key="1">
    <source>
        <dbReference type="SAM" id="MobiDB-lite"/>
    </source>
</evidence>
<sequence>MSSTATTVNPTTIGVELEFLVVNKPGTPTNEAASSEDDRWPPVPNPKADSDYCDSESVLKICKLLKDQGRQVACRLDITKSQDPLITTQDSSILLRESKTDDGQFQIHRLSIANDTDIGKHSEKTDYRVWNIKLDESPKKLPLRFAISSFEVERAIETTLGYPILEVISPIISEPTQEKDFLDLVETLRKNFKISLNTNCGLHIHVGYHSNLPQDSKDSKDSEDSKGPEGSKTPEYLIRAKKVAAIVFLLEKTLIRELCHPDRQSAAHLRFIGDKSVLAVQAKYGPRHLVRHPKFKNLIESIDRFRHQLKNKCPEEAYVFRFLEFLFEAPVDAAKEVDDFVLDLRDQIEARTSLAFRKDIETIEFRHFECTFDTNMIKFWIEFVRQILSICSKSEVEFEADFKDLYEMATRQEQKPGWEDWLEKLGLSQYKETCASYMEWCKELPLDESVILPESFDL</sequence>
<feature type="non-terminal residue" evidence="2">
    <location>
        <position position="1"/>
    </location>
</feature>
<evidence type="ECO:0008006" key="4">
    <source>
        <dbReference type="Google" id="ProtNLM"/>
    </source>
</evidence>
<evidence type="ECO:0000313" key="3">
    <source>
        <dbReference type="Proteomes" id="UP000031186"/>
    </source>
</evidence>